<dbReference type="InterPro" id="IPR017853">
    <property type="entry name" value="GH"/>
</dbReference>
<evidence type="ECO:0000256" key="13">
    <source>
        <dbReference type="ARBA" id="ARBA00023136"/>
    </source>
</evidence>
<feature type="domain" description="Glycosyl hydrolase family 30 beta sandwich" evidence="17">
    <location>
        <begin position="691"/>
        <end position="757"/>
    </location>
</feature>
<dbReference type="InterPro" id="IPR009729">
    <property type="entry name" value="Gal-3-0_sulfotransfrase"/>
</dbReference>
<feature type="domain" description="Glycosyl hydrolase family 30 TIM-barrel" evidence="16">
    <location>
        <begin position="427"/>
        <end position="640"/>
    </location>
</feature>
<dbReference type="PANTHER" id="PTHR11069">
    <property type="entry name" value="GLUCOSYLCERAMIDASE"/>
    <property type="match status" value="1"/>
</dbReference>
<comment type="similarity">
    <text evidence="4">Belongs to the galactose-3-O-sulfotransferase family.</text>
</comment>
<dbReference type="Pfam" id="PF17189">
    <property type="entry name" value="Glyco_hydro_30C"/>
    <property type="match status" value="1"/>
</dbReference>
<keyword evidence="14" id="KW-0325">Glycoprotein</keyword>
<evidence type="ECO:0000256" key="1">
    <source>
        <dbReference type="ARBA" id="ARBA00001013"/>
    </source>
</evidence>
<reference evidence="18 19" key="1">
    <citation type="submission" date="2018-04" db="EMBL/GenBank/DDBJ databases">
        <authorList>
            <person name="Zhang X."/>
            <person name="Yuan J."/>
            <person name="Li F."/>
            <person name="Xiang J."/>
        </authorList>
    </citation>
    <scope>NUCLEOTIDE SEQUENCE [LARGE SCALE GENOMIC DNA]</scope>
    <source>
        <tissue evidence="18">Muscle</tissue>
    </source>
</reference>
<sequence length="776" mass="87373">MEMNRLTILPFVAFARRSLTWTVGEGAACPARPCDVFFLKTHKTASSVVQNLLLRWGARRGLVFGVPGRGVYLGHPKPFTSDLVRHTPLICKSLSKDAVWITIMRDPSTSFQSMFSYYNLEDEFHTPLLRLLDYPRAQMNAFPRYYGRVGRNQVLFDLGVEPEDFDSPGVVEETIRKVEQNFHLVMVAEYMDESLILLKDLLGLRMRDAVTLRQKVRLRPGNASQDALDRRRSARLRDWLRADHQLHRHFTARLLELVGHFGRARMAKEVAELRALSEVTRRKCGVSEYAMRDVSIKSYGRKDLPLLVGYRGSGSSHFCRALVKPNVALTKEAVRRQFLRYFQYYFGDKKYEFFPEPYGADSVVCVCSSDYCDFPGVLQAGPAGTYTSVTSSRDGLRFHVESGSFSQSPSNASVVVHVDDRYEYQAIMGFGGAFTDAAGINIDSLPEVTQEVLLRSYFSPEGLEYNLCRVPIGGSDFSTRPYSYDDVEGDVELSHFNLTLEDYRYKLPYIRRAKELSEKEFMLFGSPWSPPAWMKENGHFNGSGGLLKEMWQPWSNYFVKFVKQYEAEGAPLWGLTTQNEPLTGFEEDYPWNTCAWTAEDQRDWIKQSLGPTLEEAGLRRLKLMVPDHSRNALPWYPATVGSYAPPGERVVLGDWSRAEHYAYNIIEEKGEFYKQPMFYALGHFSKVLVPGSRRVYASVSSPSDTVSVTAFHNPADNTSAVVILNSGDAAEAVSVGVGVGGGTHFINVDIPAKAITSLLFAPPEADGESGTNNGVF</sequence>
<dbReference type="InterPro" id="IPR033452">
    <property type="entry name" value="GH30_C"/>
</dbReference>
<reference evidence="18 19" key="2">
    <citation type="submission" date="2019-01" db="EMBL/GenBank/DDBJ databases">
        <title>The decoding of complex shrimp genome reveals the adaptation for benthos swimmer, frequently molting mechanism and breeding impact on genome.</title>
        <authorList>
            <person name="Sun Y."/>
            <person name="Gao Y."/>
            <person name="Yu Y."/>
        </authorList>
    </citation>
    <scope>NUCLEOTIDE SEQUENCE [LARGE SCALE GENOMIC DNA]</scope>
    <source>
        <tissue evidence="18">Muscle</tissue>
    </source>
</reference>
<dbReference type="InterPro" id="IPR013780">
    <property type="entry name" value="Glyco_hydro_b"/>
</dbReference>
<dbReference type="Gene3D" id="3.40.50.300">
    <property type="entry name" value="P-loop containing nucleotide triphosphate hydrolases"/>
    <property type="match status" value="1"/>
</dbReference>
<evidence type="ECO:0000256" key="7">
    <source>
        <dbReference type="ARBA" id="ARBA00022692"/>
    </source>
</evidence>
<evidence type="ECO:0000256" key="2">
    <source>
        <dbReference type="ARBA" id="ARBA00004323"/>
    </source>
</evidence>
<dbReference type="GO" id="GO:0000139">
    <property type="term" value="C:Golgi membrane"/>
    <property type="evidence" value="ECO:0007669"/>
    <property type="project" value="UniProtKB-SubCell"/>
</dbReference>
<keyword evidence="9 15" id="KW-0378">Hydrolase</keyword>
<comment type="catalytic activity">
    <reaction evidence="1">
        <text>a beta-D-glucosyl-(1&lt;-&gt;1')-N-acylsphing-4-enine + H2O = an N-acylsphing-4-enine + D-glucose</text>
        <dbReference type="Rhea" id="RHEA:13269"/>
        <dbReference type="ChEBI" id="CHEBI:4167"/>
        <dbReference type="ChEBI" id="CHEBI:15377"/>
        <dbReference type="ChEBI" id="CHEBI:22801"/>
        <dbReference type="ChEBI" id="CHEBI:52639"/>
        <dbReference type="EC" id="3.2.1.45"/>
    </reaction>
    <physiologicalReaction direction="left-to-right" evidence="1">
        <dbReference type="Rhea" id="RHEA:13270"/>
    </physiologicalReaction>
</comment>
<evidence type="ECO:0000256" key="5">
    <source>
        <dbReference type="ARBA" id="ARBA00012658"/>
    </source>
</evidence>
<dbReference type="Gene3D" id="3.20.20.80">
    <property type="entry name" value="Glycosidases"/>
    <property type="match status" value="2"/>
</dbReference>
<dbReference type="SUPFAM" id="SSF52540">
    <property type="entry name" value="P-loop containing nucleoside triphosphate hydrolases"/>
    <property type="match status" value="1"/>
</dbReference>
<keyword evidence="11" id="KW-1133">Transmembrane helix</keyword>
<dbReference type="EC" id="3.2.1.45" evidence="5 15"/>
<dbReference type="InterPro" id="IPR033453">
    <property type="entry name" value="Glyco_hydro_30_TIM-barrel"/>
</dbReference>
<dbReference type="PANTHER" id="PTHR11069:SF23">
    <property type="entry name" value="LYSOSOMAL ACID GLUCOSYLCERAMIDASE"/>
    <property type="match status" value="1"/>
</dbReference>
<evidence type="ECO:0000256" key="8">
    <source>
        <dbReference type="ARBA" id="ARBA00022729"/>
    </source>
</evidence>
<keyword evidence="19" id="KW-1185">Reference proteome</keyword>
<evidence type="ECO:0000313" key="18">
    <source>
        <dbReference type="EMBL" id="ROT65524.1"/>
    </source>
</evidence>
<dbReference type="PRINTS" id="PR00843">
    <property type="entry name" value="GLHYDRLASE30"/>
</dbReference>
<comment type="similarity">
    <text evidence="3 15">Belongs to the glycosyl hydrolase 30 family.</text>
</comment>
<keyword evidence="15" id="KW-0746">Sphingolipid metabolism</keyword>
<dbReference type="SUPFAM" id="SSF51011">
    <property type="entry name" value="Glycosyl hydrolase domain"/>
    <property type="match status" value="1"/>
</dbReference>
<evidence type="ECO:0000256" key="14">
    <source>
        <dbReference type="ARBA" id="ARBA00023180"/>
    </source>
</evidence>
<dbReference type="OrthoDB" id="514299at2759"/>
<keyword evidence="12" id="KW-0333">Golgi apparatus</keyword>
<keyword evidence="10" id="KW-0735">Signal-anchor</keyword>
<keyword evidence="15" id="KW-0326">Glycosidase</keyword>
<evidence type="ECO:0000256" key="12">
    <source>
        <dbReference type="ARBA" id="ARBA00023034"/>
    </source>
</evidence>
<comment type="caution">
    <text evidence="18">The sequence shown here is derived from an EMBL/GenBank/DDBJ whole genome shotgun (WGS) entry which is preliminary data.</text>
</comment>
<dbReference type="GO" id="GO:0009247">
    <property type="term" value="P:glycolipid biosynthetic process"/>
    <property type="evidence" value="ECO:0007669"/>
    <property type="project" value="InterPro"/>
</dbReference>
<dbReference type="Pfam" id="PF02055">
    <property type="entry name" value="Glyco_hydro_30"/>
    <property type="match status" value="1"/>
</dbReference>
<organism evidence="18 19">
    <name type="scientific">Penaeus vannamei</name>
    <name type="common">Whiteleg shrimp</name>
    <name type="synonym">Litopenaeus vannamei</name>
    <dbReference type="NCBI Taxonomy" id="6689"/>
    <lineage>
        <taxon>Eukaryota</taxon>
        <taxon>Metazoa</taxon>
        <taxon>Ecdysozoa</taxon>
        <taxon>Arthropoda</taxon>
        <taxon>Crustacea</taxon>
        <taxon>Multicrustacea</taxon>
        <taxon>Malacostraca</taxon>
        <taxon>Eumalacostraca</taxon>
        <taxon>Eucarida</taxon>
        <taxon>Decapoda</taxon>
        <taxon>Dendrobranchiata</taxon>
        <taxon>Penaeoidea</taxon>
        <taxon>Penaeidae</taxon>
        <taxon>Penaeus</taxon>
    </lineage>
</organism>
<dbReference type="STRING" id="6689.A0A423SN09"/>
<dbReference type="SUPFAM" id="SSF51445">
    <property type="entry name" value="(Trans)glycosidases"/>
    <property type="match status" value="1"/>
</dbReference>
<evidence type="ECO:0000256" key="15">
    <source>
        <dbReference type="RuleBase" id="RU361188"/>
    </source>
</evidence>
<dbReference type="AlphaFoldDB" id="A0A423SN09"/>
<dbReference type="GO" id="GO:0006680">
    <property type="term" value="P:glucosylceramide catabolic process"/>
    <property type="evidence" value="ECO:0007669"/>
    <property type="project" value="TreeGrafter"/>
</dbReference>
<keyword evidence="15" id="KW-0443">Lipid metabolism</keyword>
<dbReference type="GO" id="GO:0004348">
    <property type="term" value="F:glucosylceramidase activity"/>
    <property type="evidence" value="ECO:0007669"/>
    <property type="project" value="UniProtKB-EC"/>
</dbReference>
<evidence type="ECO:0000256" key="3">
    <source>
        <dbReference type="ARBA" id="ARBA00005382"/>
    </source>
</evidence>
<evidence type="ECO:0000256" key="6">
    <source>
        <dbReference type="ARBA" id="ARBA00022679"/>
    </source>
</evidence>
<evidence type="ECO:0000256" key="4">
    <source>
        <dbReference type="ARBA" id="ARBA00008124"/>
    </source>
</evidence>
<dbReference type="GO" id="GO:0001733">
    <property type="term" value="F:galactosylceramide sulfotransferase activity"/>
    <property type="evidence" value="ECO:0007669"/>
    <property type="project" value="InterPro"/>
</dbReference>
<dbReference type="Proteomes" id="UP000283509">
    <property type="component" value="Unassembled WGS sequence"/>
</dbReference>
<dbReference type="Pfam" id="PF06990">
    <property type="entry name" value="Gal-3-0_sulfotr"/>
    <property type="match status" value="1"/>
</dbReference>
<keyword evidence="13" id="KW-0472">Membrane</keyword>
<name>A0A423SN09_PENVA</name>
<keyword evidence="6" id="KW-0808">Transferase</keyword>
<evidence type="ECO:0000259" key="16">
    <source>
        <dbReference type="Pfam" id="PF02055"/>
    </source>
</evidence>
<keyword evidence="8" id="KW-0732">Signal</keyword>
<dbReference type="InterPro" id="IPR027417">
    <property type="entry name" value="P-loop_NTPase"/>
</dbReference>
<evidence type="ECO:0000256" key="10">
    <source>
        <dbReference type="ARBA" id="ARBA00022968"/>
    </source>
</evidence>
<evidence type="ECO:0000256" key="11">
    <source>
        <dbReference type="ARBA" id="ARBA00022989"/>
    </source>
</evidence>
<proteinExistence type="inferred from homology"/>
<comment type="subcellular location">
    <subcellularLocation>
        <location evidence="2">Golgi apparatus membrane</location>
        <topology evidence="2">Single-pass type II membrane protein</topology>
    </subcellularLocation>
</comment>
<dbReference type="Gene3D" id="2.60.40.1180">
    <property type="entry name" value="Golgi alpha-mannosidase II"/>
    <property type="match status" value="1"/>
</dbReference>
<evidence type="ECO:0000313" key="19">
    <source>
        <dbReference type="Proteomes" id="UP000283509"/>
    </source>
</evidence>
<evidence type="ECO:0000256" key="9">
    <source>
        <dbReference type="ARBA" id="ARBA00022801"/>
    </source>
</evidence>
<dbReference type="EMBL" id="QCYY01003078">
    <property type="protein sequence ID" value="ROT65524.1"/>
    <property type="molecule type" value="Genomic_DNA"/>
</dbReference>
<dbReference type="InterPro" id="IPR001139">
    <property type="entry name" value="Glyco_hydro_30"/>
</dbReference>
<evidence type="ECO:0000259" key="17">
    <source>
        <dbReference type="Pfam" id="PF17189"/>
    </source>
</evidence>
<gene>
    <name evidence="18" type="ORF">C7M84_016509</name>
</gene>
<keyword evidence="7" id="KW-0812">Transmembrane</keyword>
<accession>A0A423SN09</accession>
<protein>
    <recommendedName>
        <fullName evidence="5 15">Glucosylceramidase</fullName>
        <ecNumber evidence="5 15">3.2.1.45</ecNumber>
    </recommendedName>
</protein>